<sequence length="127" mass="14297">MKKEFFTTHHHESGGADHHTSPLTTNSPSFHGDADHLTSPLTTFNDHPFSYLALLNSTPSFSAVATRTNYLHLQNIHAQSPQKIINAQILDLEPKNINAHIFEEQKMINNAQSLGQGRTPYCSRWFS</sequence>
<dbReference type="Proteomes" id="UP001454036">
    <property type="component" value="Unassembled WGS sequence"/>
</dbReference>
<feature type="region of interest" description="Disordered" evidence="1">
    <location>
        <begin position="1"/>
        <end position="34"/>
    </location>
</feature>
<organism evidence="2 3">
    <name type="scientific">Lithospermum erythrorhizon</name>
    <name type="common">Purple gromwell</name>
    <name type="synonym">Lithospermum officinale var. erythrorhizon</name>
    <dbReference type="NCBI Taxonomy" id="34254"/>
    <lineage>
        <taxon>Eukaryota</taxon>
        <taxon>Viridiplantae</taxon>
        <taxon>Streptophyta</taxon>
        <taxon>Embryophyta</taxon>
        <taxon>Tracheophyta</taxon>
        <taxon>Spermatophyta</taxon>
        <taxon>Magnoliopsida</taxon>
        <taxon>eudicotyledons</taxon>
        <taxon>Gunneridae</taxon>
        <taxon>Pentapetalae</taxon>
        <taxon>asterids</taxon>
        <taxon>lamiids</taxon>
        <taxon>Boraginales</taxon>
        <taxon>Boraginaceae</taxon>
        <taxon>Boraginoideae</taxon>
        <taxon>Lithospermeae</taxon>
        <taxon>Lithospermum</taxon>
    </lineage>
</organism>
<evidence type="ECO:0000256" key="1">
    <source>
        <dbReference type="SAM" id="MobiDB-lite"/>
    </source>
</evidence>
<proteinExistence type="predicted"/>
<accession>A0AAV3QXF6</accession>
<protein>
    <submittedName>
        <fullName evidence="2">Uncharacterized protein</fullName>
    </submittedName>
</protein>
<name>A0AAV3QXF6_LITER</name>
<evidence type="ECO:0000313" key="3">
    <source>
        <dbReference type="Proteomes" id="UP001454036"/>
    </source>
</evidence>
<comment type="caution">
    <text evidence="2">The sequence shown here is derived from an EMBL/GenBank/DDBJ whole genome shotgun (WGS) entry which is preliminary data.</text>
</comment>
<evidence type="ECO:0000313" key="2">
    <source>
        <dbReference type="EMBL" id="GAA0168817.1"/>
    </source>
</evidence>
<dbReference type="AlphaFoldDB" id="A0AAV3QXF6"/>
<reference evidence="2 3" key="1">
    <citation type="submission" date="2024-01" db="EMBL/GenBank/DDBJ databases">
        <title>The complete chloroplast genome sequence of Lithospermum erythrorhizon: insights into the phylogenetic relationship among Boraginaceae species and the maternal lineages of purple gromwells.</title>
        <authorList>
            <person name="Okada T."/>
            <person name="Watanabe K."/>
        </authorList>
    </citation>
    <scope>NUCLEOTIDE SEQUENCE [LARGE SCALE GENOMIC DNA]</scope>
</reference>
<keyword evidence="3" id="KW-1185">Reference proteome</keyword>
<gene>
    <name evidence="2" type="ORF">LIER_23447</name>
</gene>
<feature type="compositionally biased region" description="Basic and acidic residues" evidence="1">
    <location>
        <begin position="1"/>
        <end position="20"/>
    </location>
</feature>
<dbReference type="EMBL" id="BAABME010006603">
    <property type="protein sequence ID" value="GAA0168817.1"/>
    <property type="molecule type" value="Genomic_DNA"/>
</dbReference>